<protein>
    <submittedName>
        <fullName evidence="2">ZYRO0D00352p</fullName>
    </submittedName>
</protein>
<name>C5DWW6_ZYGRC</name>
<dbReference type="Pfam" id="PF00674">
    <property type="entry name" value="DUP"/>
    <property type="match status" value="2"/>
</dbReference>
<gene>
    <name evidence="2" type="ordered locus">ZYRO0D00352g</name>
</gene>
<keyword evidence="3" id="KW-1185">Reference proteome</keyword>
<dbReference type="Proteomes" id="UP000008536">
    <property type="component" value="Chromosome D"/>
</dbReference>
<feature type="transmembrane region" description="Helical" evidence="1">
    <location>
        <begin position="201"/>
        <end position="219"/>
    </location>
</feature>
<dbReference type="InterPro" id="IPR001142">
    <property type="entry name" value="DUP/COS"/>
</dbReference>
<dbReference type="InParanoid" id="C5DWW6"/>
<reference evidence="2 3" key="1">
    <citation type="journal article" date="2009" name="Genome Res.">
        <title>Comparative genomics of protoploid Saccharomycetaceae.</title>
        <authorList>
            <consortium name="The Genolevures Consortium"/>
            <person name="Souciet J.-L."/>
            <person name="Dujon B."/>
            <person name="Gaillardin C."/>
            <person name="Johnston M."/>
            <person name="Baret P.V."/>
            <person name="Cliften P."/>
            <person name="Sherman D.J."/>
            <person name="Weissenbach J."/>
            <person name="Westhof E."/>
            <person name="Wincker P."/>
            <person name="Jubin C."/>
            <person name="Poulain J."/>
            <person name="Barbe V."/>
            <person name="Segurens B."/>
            <person name="Artiguenave F."/>
            <person name="Anthouard V."/>
            <person name="Vacherie B."/>
            <person name="Val M.-E."/>
            <person name="Fulton R.S."/>
            <person name="Minx P."/>
            <person name="Wilson R."/>
            <person name="Durrens P."/>
            <person name="Jean G."/>
            <person name="Marck C."/>
            <person name="Martin T."/>
            <person name="Nikolski M."/>
            <person name="Rolland T."/>
            <person name="Seret M.-L."/>
            <person name="Casaregola S."/>
            <person name="Despons L."/>
            <person name="Fairhead C."/>
            <person name="Fischer G."/>
            <person name="Lafontaine I."/>
            <person name="Leh V."/>
            <person name="Lemaire M."/>
            <person name="de Montigny J."/>
            <person name="Neuveglise C."/>
            <person name="Thierry A."/>
            <person name="Blanc-Lenfle I."/>
            <person name="Bleykasten C."/>
            <person name="Diffels J."/>
            <person name="Fritsch E."/>
            <person name="Frangeul L."/>
            <person name="Goeffon A."/>
            <person name="Jauniaux N."/>
            <person name="Kachouri-Lafond R."/>
            <person name="Payen C."/>
            <person name="Potier S."/>
            <person name="Pribylova L."/>
            <person name="Ozanne C."/>
            <person name="Richard G.-F."/>
            <person name="Sacerdot C."/>
            <person name="Straub M.-L."/>
            <person name="Talla E."/>
        </authorList>
    </citation>
    <scope>NUCLEOTIDE SEQUENCE [LARGE SCALE GENOMIC DNA]</scope>
    <source>
        <strain evidence="2 3">ATCC 2623 / CBS 732 / BCRC 21506 / NBRC 1130 / NCYC 568 / NRRL Y-229</strain>
    </source>
</reference>
<feature type="transmembrane region" description="Helical" evidence="1">
    <location>
        <begin position="37"/>
        <end position="54"/>
    </location>
</feature>
<keyword evidence="1" id="KW-0812">Transmembrane</keyword>
<dbReference type="RefSeq" id="XP_002496450.1">
    <property type="nucleotide sequence ID" value="XM_002496405.1"/>
</dbReference>
<organism evidence="2 3">
    <name type="scientific">Zygosaccharomyces rouxii (strain ATCC 2623 / CBS 732 / NBRC 1130 / NCYC 568 / NRRL Y-229)</name>
    <dbReference type="NCBI Taxonomy" id="559307"/>
    <lineage>
        <taxon>Eukaryota</taxon>
        <taxon>Fungi</taxon>
        <taxon>Dikarya</taxon>
        <taxon>Ascomycota</taxon>
        <taxon>Saccharomycotina</taxon>
        <taxon>Saccharomycetes</taxon>
        <taxon>Saccharomycetales</taxon>
        <taxon>Saccharomycetaceae</taxon>
        <taxon>Zygosaccharomyces</taxon>
    </lineage>
</organism>
<keyword evidence="1" id="KW-1133">Transmembrane helix</keyword>
<evidence type="ECO:0000313" key="2">
    <source>
        <dbReference type="EMBL" id="CAR27517.1"/>
    </source>
</evidence>
<evidence type="ECO:0000256" key="1">
    <source>
        <dbReference type="SAM" id="Phobius"/>
    </source>
</evidence>
<feature type="transmembrane region" description="Helical" evidence="1">
    <location>
        <begin position="231"/>
        <end position="249"/>
    </location>
</feature>
<sequence length="356" mass="41794">MPIMEKDSFKSPLVPALPADVFRYRFIWKIYETIKNYPWVTSQLVLYMSFLFVVEPCVEISELFIGVYLTGMFLSMIYILFLLRYICRDDSKPFSNVELLRDTVLAVDPGVDARKWDIVTSKVNYVLYDNGYRRTPYYFFNRSHCWSVSHHYILRFDSEAAERYRQAVNKCFDDFLQDKPYGCGSKLGRELNVKLASDRGFTIPTFICIISFSFSLLSMNDSRKRLKWFTNINKVGLFVFFCVTFVSIYKGRGMVKYKALGVLHRIKFLATAMQHAPGNDLEKWDHIARHMNYYLHEKGVWRRPEENFFDGKECLDFYRSQFEPLASASTKLFYVELRDIVQETNKVCGSPVVGLV</sequence>
<keyword evidence="1" id="KW-0472">Membrane</keyword>
<accession>C5DWW6</accession>
<dbReference type="HOGENOM" id="CLU_062892_0_0_1"/>
<proteinExistence type="predicted"/>
<dbReference type="KEGG" id="zro:ZYRO0D00352g"/>
<dbReference type="GeneID" id="8203693"/>
<dbReference type="EMBL" id="CU928176">
    <property type="protein sequence ID" value="CAR27517.1"/>
    <property type="molecule type" value="Genomic_DNA"/>
</dbReference>
<feature type="transmembrane region" description="Helical" evidence="1">
    <location>
        <begin position="60"/>
        <end position="83"/>
    </location>
</feature>
<dbReference type="AlphaFoldDB" id="C5DWW6"/>
<evidence type="ECO:0000313" key="3">
    <source>
        <dbReference type="Proteomes" id="UP000008536"/>
    </source>
</evidence>